<evidence type="ECO:0000313" key="2">
    <source>
        <dbReference type="EMBL" id="OLZ52355.1"/>
    </source>
</evidence>
<protein>
    <recommendedName>
        <fullName evidence="1">STAS domain-containing protein</fullName>
    </recommendedName>
</protein>
<evidence type="ECO:0000313" key="3">
    <source>
        <dbReference type="Proteomes" id="UP000187486"/>
    </source>
</evidence>
<dbReference type="InterPro" id="IPR058548">
    <property type="entry name" value="MlaB-like_STAS"/>
</dbReference>
<dbReference type="STRING" id="76021.BS329_13570"/>
<gene>
    <name evidence="2" type="ORF">BS329_13570</name>
</gene>
<dbReference type="CDD" id="cd07043">
    <property type="entry name" value="STAS_anti-anti-sigma_factors"/>
    <property type="match status" value="1"/>
</dbReference>
<evidence type="ECO:0000259" key="1">
    <source>
        <dbReference type="PROSITE" id="PS50801"/>
    </source>
</evidence>
<dbReference type="EMBL" id="MQUQ01000006">
    <property type="protein sequence ID" value="OLZ52355.1"/>
    <property type="molecule type" value="Genomic_DNA"/>
</dbReference>
<reference evidence="2 3" key="1">
    <citation type="submission" date="2016-01" db="EMBL/GenBank/DDBJ databases">
        <title>Amycolatopsis coloradensis genome sequencing and assembly.</title>
        <authorList>
            <person name="Mayilraj S."/>
        </authorList>
    </citation>
    <scope>NUCLEOTIDE SEQUENCE [LARGE SCALE GENOMIC DNA]</scope>
    <source>
        <strain evidence="2 3">DSM 44225</strain>
    </source>
</reference>
<accession>A0A1R0KUQ5</accession>
<dbReference type="PROSITE" id="PS50801">
    <property type="entry name" value="STAS"/>
    <property type="match status" value="1"/>
</dbReference>
<dbReference type="InterPro" id="IPR002645">
    <property type="entry name" value="STAS_dom"/>
</dbReference>
<name>A0A1R0KUQ5_9PSEU</name>
<dbReference type="AlphaFoldDB" id="A0A1R0KUQ5"/>
<dbReference type="Proteomes" id="UP000187486">
    <property type="component" value="Unassembled WGS sequence"/>
</dbReference>
<sequence>MLILRVSGDVDMATAPRLQRDLDLPLPACAVLDLSRVTFLGAAGLQVLEAATGRAQLEHRRIGLVATSSVLRLLRLFALHVRLPVYPRLSDAVREITLRFPARNPESFS</sequence>
<proteinExistence type="predicted"/>
<dbReference type="SUPFAM" id="SSF52091">
    <property type="entry name" value="SpoIIaa-like"/>
    <property type="match status" value="1"/>
</dbReference>
<organism evidence="2 3">
    <name type="scientific">Amycolatopsis coloradensis</name>
    <dbReference type="NCBI Taxonomy" id="76021"/>
    <lineage>
        <taxon>Bacteria</taxon>
        <taxon>Bacillati</taxon>
        <taxon>Actinomycetota</taxon>
        <taxon>Actinomycetes</taxon>
        <taxon>Pseudonocardiales</taxon>
        <taxon>Pseudonocardiaceae</taxon>
        <taxon>Amycolatopsis</taxon>
    </lineage>
</organism>
<comment type="caution">
    <text evidence="2">The sequence shown here is derived from an EMBL/GenBank/DDBJ whole genome shotgun (WGS) entry which is preliminary data.</text>
</comment>
<dbReference type="Gene3D" id="3.30.750.24">
    <property type="entry name" value="STAS domain"/>
    <property type="match status" value="1"/>
</dbReference>
<dbReference type="Pfam" id="PF13466">
    <property type="entry name" value="STAS_2"/>
    <property type="match status" value="1"/>
</dbReference>
<keyword evidence="3" id="KW-1185">Reference proteome</keyword>
<dbReference type="InterPro" id="IPR036513">
    <property type="entry name" value="STAS_dom_sf"/>
</dbReference>
<feature type="domain" description="STAS" evidence="1">
    <location>
        <begin position="1"/>
        <end position="96"/>
    </location>
</feature>